<dbReference type="Pfam" id="PF06114">
    <property type="entry name" value="Peptidase_M78"/>
    <property type="match status" value="1"/>
</dbReference>
<dbReference type="InterPro" id="IPR052345">
    <property type="entry name" value="Rad_response_metalloprotease"/>
</dbReference>
<dbReference type="STRING" id="574376.BAMA_16255"/>
<dbReference type="InterPro" id="IPR010359">
    <property type="entry name" value="IrrE_HExxH"/>
</dbReference>
<dbReference type="EMBL" id="JOTN01000036">
    <property type="protein sequence ID" value="KEK17245.1"/>
    <property type="molecule type" value="Genomic_DNA"/>
</dbReference>
<reference evidence="2 3" key="1">
    <citation type="submission" date="2014-06" db="EMBL/GenBank/DDBJ databases">
        <title>Draft genome sequence of Bacillus manliponensis JCM 15802 (MCCC 1A00708).</title>
        <authorList>
            <person name="Lai Q."/>
            <person name="Liu Y."/>
            <person name="Shao Z."/>
        </authorList>
    </citation>
    <scope>NUCLEOTIDE SEQUENCE [LARGE SCALE GENOMIC DNA]</scope>
    <source>
        <strain evidence="2 3">JCM 15802</strain>
    </source>
</reference>
<evidence type="ECO:0000259" key="1">
    <source>
        <dbReference type="Pfam" id="PF06114"/>
    </source>
</evidence>
<gene>
    <name evidence="2" type="ORF">BAMA_16255</name>
</gene>
<dbReference type="PANTHER" id="PTHR43236:SF1">
    <property type="entry name" value="BLL7220 PROTEIN"/>
    <property type="match status" value="1"/>
</dbReference>
<keyword evidence="3" id="KW-1185">Reference proteome</keyword>
<dbReference type="Gene3D" id="1.10.10.2910">
    <property type="match status" value="1"/>
</dbReference>
<protein>
    <recommendedName>
        <fullName evidence="1">IrrE N-terminal-like domain-containing protein</fullName>
    </recommendedName>
</protein>
<dbReference type="AlphaFoldDB" id="A0A073JSE5"/>
<organism evidence="2 3">
    <name type="scientific">Bacillus manliponensis</name>
    <dbReference type="NCBI Taxonomy" id="574376"/>
    <lineage>
        <taxon>Bacteria</taxon>
        <taxon>Bacillati</taxon>
        <taxon>Bacillota</taxon>
        <taxon>Bacilli</taxon>
        <taxon>Bacillales</taxon>
        <taxon>Bacillaceae</taxon>
        <taxon>Bacillus</taxon>
        <taxon>Bacillus cereus group</taxon>
    </lineage>
</organism>
<feature type="domain" description="IrrE N-terminal-like" evidence="1">
    <location>
        <begin position="25"/>
        <end position="139"/>
    </location>
</feature>
<dbReference type="PANTHER" id="PTHR43236">
    <property type="entry name" value="ANTITOXIN HIGA1"/>
    <property type="match status" value="1"/>
</dbReference>
<dbReference type="eggNOG" id="COG2856">
    <property type="taxonomic scope" value="Bacteria"/>
</dbReference>
<evidence type="ECO:0000313" key="2">
    <source>
        <dbReference type="EMBL" id="KEK17245.1"/>
    </source>
</evidence>
<evidence type="ECO:0000313" key="3">
    <source>
        <dbReference type="Proteomes" id="UP000027822"/>
    </source>
</evidence>
<sequence>MGYYEKGIALELAKKFQTTNPFEIAEHLKIHVFYKNLHPSIMGFYKNYEGNQYICINENLNAQEQIITCSHELGHCLMHKDVNTPFLRTNTFLSVDKFERQANLFAVELLVPDENWHAYATELITINAISKHTGIPEDLLLLKYKKLSRFLV</sequence>
<proteinExistence type="predicted"/>
<dbReference type="OrthoDB" id="9816277at2"/>
<dbReference type="Proteomes" id="UP000027822">
    <property type="component" value="Unassembled WGS sequence"/>
</dbReference>
<dbReference type="RefSeq" id="WP_034643872.1">
    <property type="nucleotide sequence ID" value="NZ_CBCSJC010000026.1"/>
</dbReference>
<comment type="caution">
    <text evidence="2">The sequence shown here is derived from an EMBL/GenBank/DDBJ whole genome shotgun (WGS) entry which is preliminary data.</text>
</comment>
<name>A0A073JSE5_9BACI</name>
<accession>A0A073JSE5</accession>